<evidence type="ECO:0000313" key="12">
    <source>
        <dbReference type="Proteomes" id="UP000282322"/>
    </source>
</evidence>
<proteinExistence type="inferred from homology"/>
<dbReference type="Proteomes" id="UP000282322">
    <property type="component" value="Unassembled WGS sequence"/>
</dbReference>
<evidence type="ECO:0000256" key="7">
    <source>
        <dbReference type="ARBA" id="ARBA00023211"/>
    </source>
</evidence>
<organism evidence="11 12">
    <name type="scientific">Halocatena pleomorpha</name>
    <dbReference type="NCBI Taxonomy" id="1785090"/>
    <lineage>
        <taxon>Archaea</taxon>
        <taxon>Methanobacteriati</taxon>
        <taxon>Methanobacteriota</taxon>
        <taxon>Stenosarchaea group</taxon>
        <taxon>Halobacteria</taxon>
        <taxon>Halobacteriales</taxon>
        <taxon>Natronomonadaceae</taxon>
        <taxon>Halocatena</taxon>
    </lineage>
</organism>
<accession>A0A3P3R9H9</accession>
<dbReference type="InterPro" id="IPR015955">
    <property type="entry name" value="Lactate_DH/Glyco_Ohase_4_C"/>
</dbReference>
<dbReference type="GO" id="GO:0046872">
    <property type="term" value="F:metal ion binding"/>
    <property type="evidence" value="ECO:0007669"/>
    <property type="project" value="UniProtKB-KW"/>
</dbReference>
<dbReference type="PANTHER" id="PTHR32092">
    <property type="entry name" value="6-PHOSPHO-BETA-GLUCOSIDASE-RELATED"/>
    <property type="match status" value="1"/>
</dbReference>
<dbReference type="RefSeq" id="WP_124955190.1">
    <property type="nucleotide sequence ID" value="NZ_RRCH01000023.1"/>
</dbReference>
<dbReference type="InterPro" id="IPR001088">
    <property type="entry name" value="Glyco_hydro_4"/>
</dbReference>
<evidence type="ECO:0000256" key="8">
    <source>
        <dbReference type="ARBA" id="ARBA00023277"/>
    </source>
</evidence>
<dbReference type="Gene3D" id="3.90.1820.10">
    <property type="entry name" value="AglA-like glucosidase"/>
    <property type="match status" value="1"/>
</dbReference>
<dbReference type="SUPFAM" id="SSF56327">
    <property type="entry name" value="LDH C-terminal domain-like"/>
    <property type="match status" value="1"/>
</dbReference>
<feature type="domain" description="Glycosyl hydrolase family 4 C-terminal" evidence="10">
    <location>
        <begin position="218"/>
        <end position="438"/>
    </location>
</feature>
<comment type="similarity">
    <text evidence="3">Belongs to the glycosyl hydrolase 4 family.</text>
</comment>
<dbReference type="GO" id="GO:0016616">
    <property type="term" value="F:oxidoreductase activity, acting on the CH-OH group of donors, NAD or NADP as acceptor"/>
    <property type="evidence" value="ECO:0007669"/>
    <property type="project" value="InterPro"/>
</dbReference>
<sequence length="472" mass="52720">MHELGLQNGASASASELKIGYVGGGSQGWAHTLINDLGQCSDLSGEVALYDVDYEAATRNAEFGNRVMERADAVGEWRFEAYQEMDATLSAADFVVCSIQDPPDETFKHDLDVPQEYGVYQTVGDTVGPGGTIRALRAIPQYREIAATVREECPDAWVINYTNPMTVCTRALYAEFPDINAIGLCHEVHPFQELFAEIAERYIKTAEDIDREEIDVTVKGINHFTWIDAADWAGHDLYGYLDAELERRKPLPGYEPGDMADESYWTNQFQIAFDLYDRFGVLGAAGDRHLAEFVPWYLSIDAPEEIQRWGIRLTPSSARVGGETPDKMMAARVDEFEFTESGEEAIEIMRALLGIEPFKTHLNYPNQGQISNLPEDIIVETNALLTGKGVTPLCAGDLPGEIHSMVKRHVTNQETLIEAGIGGDLDLAFQAFLNDPLVTLKREHAEELFTRLVEIEREYFTDYDLQNATVLE</sequence>
<comment type="caution">
    <text evidence="11">The sequence shown here is derived from an EMBL/GenBank/DDBJ whole genome shotgun (WGS) entry which is preliminary data.</text>
</comment>
<comment type="cofactor">
    <cofactor evidence="2">
        <name>Mn(2+)</name>
        <dbReference type="ChEBI" id="CHEBI:29035"/>
    </cofactor>
</comment>
<dbReference type="GO" id="GO:0004553">
    <property type="term" value="F:hydrolase activity, hydrolyzing O-glycosyl compounds"/>
    <property type="evidence" value="ECO:0007669"/>
    <property type="project" value="InterPro"/>
</dbReference>
<gene>
    <name evidence="11" type="ORF">EIK79_11085</name>
</gene>
<protein>
    <submittedName>
        <fullName evidence="11">Glycoside hydrolase family 4</fullName>
    </submittedName>
</protein>
<dbReference type="InterPro" id="IPR022616">
    <property type="entry name" value="Glyco_hydro_4_C"/>
</dbReference>
<evidence type="ECO:0000256" key="9">
    <source>
        <dbReference type="ARBA" id="ARBA00023295"/>
    </source>
</evidence>
<dbReference type="AlphaFoldDB" id="A0A3P3R9H9"/>
<dbReference type="PRINTS" id="PR00732">
    <property type="entry name" value="GLHYDRLASE4"/>
</dbReference>
<keyword evidence="5 11" id="KW-0378">Hydrolase</keyword>
<comment type="cofactor">
    <cofactor evidence="1">
        <name>NAD(+)</name>
        <dbReference type="ChEBI" id="CHEBI:57540"/>
    </cofactor>
</comment>
<keyword evidence="4" id="KW-0479">Metal-binding</keyword>
<evidence type="ECO:0000256" key="3">
    <source>
        <dbReference type="ARBA" id="ARBA00010141"/>
    </source>
</evidence>
<evidence type="ECO:0000256" key="6">
    <source>
        <dbReference type="ARBA" id="ARBA00023027"/>
    </source>
</evidence>
<keyword evidence="6" id="KW-0520">NAD</keyword>
<dbReference type="Pfam" id="PF11975">
    <property type="entry name" value="Glyco_hydro_4C"/>
    <property type="match status" value="1"/>
</dbReference>
<evidence type="ECO:0000256" key="1">
    <source>
        <dbReference type="ARBA" id="ARBA00001911"/>
    </source>
</evidence>
<keyword evidence="7" id="KW-0464">Manganese</keyword>
<dbReference type="GO" id="GO:0005975">
    <property type="term" value="P:carbohydrate metabolic process"/>
    <property type="evidence" value="ECO:0007669"/>
    <property type="project" value="InterPro"/>
</dbReference>
<dbReference type="SUPFAM" id="SSF51735">
    <property type="entry name" value="NAD(P)-binding Rossmann-fold domains"/>
    <property type="match status" value="1"/>
</dbReference>
<dbReference type="Pfam" id="PF02056">
    <property type="entry name" value="Glyco_hydro_4"/>
    <property type="match status" value="1"/>
</dbReference>
<evidence type="ECO:0000259" key="10">
    <source>
        <dbReference type="Pfam" id="PF11975"/>
    </source>
</evidence>
<keyword evidence="8" id="KW-0119">Carbohydrate metabolism</keyword>
<evidence type="ECO:0000256" key="4">
    <source>
        <dbReference type="ARBA" id="ARBA00022723"/>
    </source>
</evidence>
<dbReference type="InterPro" id="IPR053715">
    <property type="entry name" value="GH4_Enzyme_sf"/>
</dbReference>
<name>A0A3P3R9H9_9EURY</name>
<evidence type="ECO:0000256" key="5">
    <source>
        <dbReference type="ARBA" id="ARBA00022801"/>
    </source>
</evidence>
<evidence type="ECO:0000256" key="2">
    <source>
        <dbReference type="ARBA" id="ARBA00001936"/>
    </source>
</evidence>
<dbReference type="PANTHER" id="PTHR32092:SF2">
    <property type="entry name" value="ALPHA-GALACTURONIDASE"/>
    <property type="match status" value="1"/>
</dbReference>
<reference evidence="11 12" key="1">
    <citation type="submission" date="2018-11" db="EMBL/GenBank/DDBJ databases">
        <title>Taxonoimc description of Halomarina strain SPP-AMP-1.</title>
        <authorList>
            <person name="Pal Y."/>
            <person name="Srinivasana K."/>
            <person name="Verma A."/>
            <person name="Kumar P."/>
        </authorList>
    </citation>
    <scope>NUCLEOTIDE SEQUENCE [LARGE SCALE GENOMIC DNA]</scope>
    <source>
        <strain evidence="11 12">SPP-AMP-1</strain>
    </source>
</reference>
<dbReference type="EMBL" id="RRCH01000023">
    <property type="protein sequence ID" value="RRJ30117.1"/>
    <property type="molecule type" value="Genomic_DNA"/>
</dbReference>
<keyword evidence="12" id="KW-1185">Reference proteome</keyword>
<dbReference type="OrthoDB" id="92947at2157"/>
<keyword evidence="9" id="KW-0326">Glycosidase</keyword>
<dbReference type="InterPro" id="IPR036291">
    <property type="entry name" value="NAD(P)-bd_dom_sf"/>
</dbReference>
<evidence type="ECO:0000313" key="11">
    <source>
        <dbReference type="EMBL" id="RRJ30117.1"/>
    </source>
</evidence>